<gene>
    <name evidence="1" type="ORF">IEO21_08184</name>
</gene>
<accession>A0A8H7NX70</accession>
<name>A0A8H7NX70_9APHY</name>
<reference evidence="1" key="2">
    <citation type="journal article" name="Front. Microbiol.">
        <title>Degradative Capacity of Two Strains of Rhodonia placenta: From Phenotype to Genotype.</title>
        <authorList>
            <person name="Kolle M."/>
            <person name="Horta M.A.C."/>
            <person name="Nowrousian M."/>
            <person name="Ohm R.A."/>
            <person name="Benz J.P."/>
            <person name="Pilgard A."/>
        </authorList>
    </citation>
    <scope>NUCLEOTIDE SEQUENCE</scope>
    <source>
        <strain evidence="1">FPRL280</strain>
    </source>
</reference>
<dbReference type="Proteomes" id="UP000639403">
    <property type="component" value="Unassembled WGS sequence"/>
</dbReference>
<protein>
    <submittedName>
        <fullName evidence="1">Uncharacterized protein</fullName>
    </submittedName>
</protein>
<evidence type="ECO:0000313" key="1">
    <source>
        <dbReference type="EMBL" id="KAF9807543.1"/>
    </source>
</evidence>
<sequence length="353" mass="40042">MGAQDLTVIKQVCRLFLHLVQETVELQYMCSLDLAGMIDEPDCLLSYPEKLAKLRSLQRMRSNPALIQGKSISRKLYNPYAVSPGLSAQENENGGIDFLQFPCPLFGTEERAWTIDQDKFDVNIWTPPMDNFAFSVFPETARHTHLPLIVTSQRRADLKRGFSCKATWWGSKFRFITDSAVKSRSGIGEPDIGFILRYTYLTGATALPLAMIRGWYRTAQEDGARGRFRNKWQPGCLRVPHQGLPSAEEVQGMHATFVSVHRHEDRFDLQASFMEYQTSRGSSGQCGIVAPNNENTLRLPARPIFVDDTEGRDGIRLRGDIVVIPDHAILQEYQEEGGIERFWQVYYIAASDE</sequence>
<comment type="caution">
    <text evidence="1">The sequence shown here is derived from an EMBL/GenBank/DDBJ whole genome shotgun (WGS) entry which is preliminary data.</text>
</comment>
<dbReference type="AlphaFoldDB" id="A0A8H7NX70"/>
<reference evidence="1" key="1">
    <citation type="submission" date="2020-11" db="EMBL/GenBank/DDBJ databases">
        <authorList>
            <person name="Koelle M."/>
            <person name="Horta M.A.C."/>
            <person name="Nowrousian M."/>
            <person name="Ohm R.A."/>
            <person name="Benz P."/>
            <person name="Pilgard A."/>
        </authorList>
    </citation>
    <scope>NUCLEOTIDE SEQUENCE</scope>
    <source>
        <strain evidence="1">FPRL280</strain>
    </source>
</reference>
<dbReference type="EMBL" id="JADOXO010000271">
    <property type="protein sequence ID" value="KAF9807543.1"/>
    <property type="molecule type" value="Genomic_DNA"/>
</dbReference>
<organism evidence="1 2">
    <name type="scientific">Rhodonia placenta</name>
    <dbReference type="NCBI Taxonomy" id="104341"/>
    <lineage>
        <taxon>Eukaryota</taxon>
        <taxon>Fungi</taxon>
        <taxon>Dikarya</taxon>
        <taxon>Basidiomycota</taxon>
        <taxon>Agaricomycotina</taxon>
        <taxon>Agaricomycetes</taxon>
        <taxon>Polyporales</taxon>
        <taxon>Adustoporiaceae</taxon>
        <taxon>Rhodonia</taxon>
    </lineage>
</organism>
<proteinExistence type="predicted"/>
<evidence type="ECO:0000313" key="2">
    <source>
        <dbReference type="Proteomes" id="UP000639403"/>
    </source>
</evidence>